<evidence type="ECO:0000313" key="2">
    <source>
        <dbReference type="Proteomes" id="UP001320706"/>
    </source>
</evidence>
<protein>
    <submittedName>
        <fullName evidence="1">Uncharacterized protein</fullName>
    </submittedName>
</protein>
<keyword evidence="2" id="KW-1185">Reference proteome</keyword>
<evidence type="ECO:0000313" key="1">
    <source>
        <dbReference type="EMBL" id="KAK8192745.1"/>
    </source>
</evidence>
<organism evidence="1 2">
    <name type="scientific">Zalaria obscura</name>
    <dbReference type="NCBI Taxonomy" id="2024903"/>
    <lineage>
        <taxon>Eukaryota</taxon>
        <taxon>Fungi</taxon>
        <taxon>Dikarya</taxon>
        <taxon>Ascomycota</taxon>
        <taxon>Pezizomycotina</taxon>
        <taxon>Dothideomycetes</taxon>
        <taxon>Dothideomycetidae</taxon>
        <taxon>Dothideales</taxon>
        <taxon>Zalariaceae</taxon>
        <taxon>Zalaria</taxon>
    </lineage>
</organism>
<reference evidence="1" key="1">
    <citation type="submission" date="2024-02" db="EMBL/GenBank/DDBJ databases">
        <title>Metagenome Assembled Genome of Zalaria obscura JY119.</title>
        <authorList>
            <person name="Vighnesh L."/>
            <person name="Jagadeeshwari U."/>
            <person name="Venkata Ramana C."/>
            <person name="Sasikala C."/>
        </authorList>
    </citation>
    <scope>NUCLEOTIDE SEQUENCE</scope>
    <source>
        <strain evidence="1">JY119</strain>
    </source>
</reference>
<dbReference type="Proteomes" id="UP001320706">
    <property type="component" value="Unassembled WGS sequence"/>
</dbReference>
<comment type="caution">
    <text evidence="1">The sequence shown here is derived from an EMBL/GenBank/DDBJ whole genome shotgun (WGS) entry which is preliminary data.</text>
</comment>
<accession>A0ACC3S4J1</accession>
<dbReference type="EMBL" id="JAMKPW020000044">
    <property type="protein sequence ID" value="KAK8192745.1"/>
    <property type="molecule type" value="Genomic_DNA"/>
</dbReference>
<name>A0ACC3S4J1_9PEZI</name>
<sequence>MRFNFATALVLALAADGAVASTWFSKAAYNKWHETELERWLSDHDVPYPTAADRKDLQNLVKEHWEDKVATPYNSWDTNQLQSYLSSKGAEVQKGAEQNKDSLLTQVKKYWGETAEQASESYGNVQNWVFDSWTDSQLKAFLDYHGIPNPTPRTRDSLLQTARSNYQSAANKVGETASYPGDWLYQTWSDSDLKEWLDERGLPAPQPSSRDKLIASIRRNSRTASNKAADAASSASASAASATNYLSEQLLNSWSDSQIKEWADKNGIKVPQGSKRNELLALARKHSAKLSGDNVASTASSYYGAATSSAGNQYAQATNDLYSQGKYWYDYAMNKLGLAGEEAKASLSLASSSASKSAVSATNAASVSASSASKAASSSASSASKAASKSGTSGAQAATHAAKESANAAYNRAGEAAQKATDKVKEEL</sequence>
<proteinExistence type="predicted"/>
<gene>
    <name evidence="1" type="ORF">M8818_007917</name>
</gene>